<protein>
    <submittedName>
        <fullName evidence="3">DNA processing protein</fullName>
    </submittedName>
</protein>
<dbReference type="SUPFAM" id="SSF102405">
    <property type="entry name" value="MCP/YpsA-like"/>
    <property type="match status" value="1"/>
</dbReference>
<dbReference type="InterPro" id="IPR003488">
    <property type="entry name" value="DprA"/>
</dbReference>
<feature type="domain" description="Smf/DprA SLOG" evidence="2">
    <location>
        <begin position="69"/>
        <end position="276"/>
    </location>
</feature>
<evidence type="ECO:0000259" key="2">
    <source>
        <dbReference type="Pfam" id="PF02481"/>
    </source>
</evidence>
<dbReference type="Gene3D" id="3.40.50.450">
    <property type="match status" value="1"/>
</dbReference>
<dbReference type="EMBL" id="FOGL01000001">
    <property type="protein sequence ID" value="SER06074.1"/>
    <property type="molecule type" value="Genomic_DNA"/>
</dbReference>
<dbReference type="PANTHER" id="PTHR43022:SF1">
    <property type="entry name" value="PROTEIN SMF"/>
    <property type="match status" value="1"/>
</dbReference>
<dbReference type="NCBIfam" id="TIGR00732">
    <property type="entry name" value="dprA"/>
    <property type="match status" value="1"/>
</dbReference>
<accession>A0A1H9L3P1</accession>
<proteinExistence type="inferred from homology"/>
<evidence type="ECO:0000313" key="3">
    <source>
        <dbReference type="EMBL" id="SER06074.1"/>
    </source>
</evidence>
<dbReference type="Proteomes" id="UP000199687">
    <property type="component" value="Unassembled WGS sequence"/>
</dbReference>
<keyword evidence="4" id="KW-1185">Reference proteome</keyword>
<evidence type="ECO:0000313" key="4">
    <source>
        <dbReference type="Proteomes" id="UP000199687"/>
    </source>
</evidence>
<comment type="similarity">
    <text evidence="1">Belongs to the DprA/Smf family.</text>
</comment>
<dbReference type="STRING" id="531814.SAMN04487944_10187"/>
<dbReference type="Pfam" id="PF02481">
    <property type="entry name" value="DNA_processg_A"/>
    <property type="match status" value="1"/>
</dbReference>
<organism evidence="3 4">
    <name type="scientific">Gracilibacillus ureilyticus</name>
    <dbReference type="NCBI Taxonomy" id="531814"/>
    <lineage>
        <taxon>Bacteria</taxon>
        <taxon>Bacillati</taxon>
        <taxon>Bacillota</taxon>
        <taxon>Bacilli</taxon>
        <taxon>Bacillales</taxon>
        <taxon>Bacillaceae</taxon>
        <taxon>Gracilibacillus</taxon>
    </lineage>
</organism>
<dbReference type="GO" id="GO:0009294">
    <property type="term" value="P:DNA-mediated transformation"/>
    <property type="evidence" value="ECO:0007669"/>
    <property type="project" value="InterPro"/>
</dbReference>
<name>A0A1H9L3P1_9BACI</name>
<sequence length="288" mass="32330">MHQIKGVTRKLIWKVLKQSPDLGMLYRWNTEQWAQLFEMKLESAKRIRDGLTDIGLQREIVRQSREYAIITIFDSFYPDQLRNIPDPPVVLYAAGNLSLLKHTPNLSVVGTRYPTENARPVMNRLLKPLLQKGWLIVSGMAIGIDGCAHELALANGSPTIAVLGGGFEHIYPKQNAVLFHEISQKGLVISEYPPYLTPQKYHFPERNRIISGLTFGTLVIEAKTKSGSMITVDQALEQGREVFAVPGSVLNKTSEGCHQLIQDGAKLVQTAMDIESEWYKESELTSDN</sequence>
<dbReference type="PANTHER" id="PTHR43022">
    <property type="entry name" value="PROTEIN SMF"/>
    <property type="match status" value="1"/>
</dbReference>
<dbReference type="AlphaFoldDB" id="A0A1H9L3P1"/>
<evidence type="ECO:0000256" key="1">
    <source>
        <dbReference type="ARBA" id="ARBA00006525"/>
    </source>
</evidence>
<gene>
    <name evidence="3" type="ORF">SAMN04487944_10187</name>
</gene>
<dbReference type="InterPro" id="IPR057666">
    <property type="entry name" value="DrpA_SLOG"/>
</dbReference>
<reference evidence="3 4" key="1">
    <citation type="submission" date="2016-10" db="EMBL/GenBank/DDBJ databases">
        <authorList>
            <person name="de Groot N.N."/>
        </authorList>
    </citation>
    <scope>NUCLEOTIDE SEQUENCE [LARGE SCALE GENOMIC DNA]</scope>
    <source>
        <strain evidence="3 4">CGMCC 1.7727</strain>
    </source>
</reference>